<dbReference type="InterPro" id="IPR002716">
    <property type="entry name" value="PIN_dom"/>
</dbReference>
<gene>
    <name evidence="7" type="ORF">EBN03_24340</name>
</gene>
<reference evidence="7 8" key="1">
    <citation type="submission" date="2018-10" db="EMBL/GenBank/DDBJ databases">
        <title>Isolation from cow dung.</title>
        <authorList>
            <person name="Ling L."/>
        </authorList>
    </citation>
    <scope>NUCLEOTIDE SEQUENCE [LARGE SCALE GENOMIC DNA]</scope>
    <source>
        <strain evidence="7 8">NEAU-LL90</strain>
    </source>
</reference>
<evidence type="ECO:0000256" key="1">
    <source>
        <dbReference type="ARBA" id="ARBA00022649"/>
    </source>
</evidence>
<keyword evidence="3" id="KW-0479">Metal-binding</keyword>
<evidence type="ECO:0000256" key="5">
    <source>
        <dbReference type="ARBA" id="ARBA00022842"/>
    </source>
</evidence>
<evidence type="ECO:0000259" key="6">
    <source>
        <dbReference type="Pfam" id="PF13470"/>
    </source>
</evidence>
<dbReference type="Pfam" id="PF13470">
    <property type="entry name" value="PIN_3"/>
    <property type="match status" value="1"/>
</dbReference>
<evidence type="ECO:0000256" key="3">
    <source>
        <dbReference type="ARBA" id="ARBA00022723"/>
    </source>
</evidence>
<protein>
    <submittedName>
        <fullName evidence="7">PIN domain-containing protein</fullName>
    </submittedName>
</protein>
<dbReference type="Proteomes" id="UP000279275">
    <property type="component" value="Unassembled WGS sequence"/>
</dbReference>
<keyword evidence="5" id="KW-0460">Magnesium</keyword>
<dbReference type="SUPFAM" id="SSF88723">
    <property type="entry name" value="PIN domain-like"/>
    <property type="match status" value="1"/>
</dbReference>
<dbReference type="EMBL" id="RFFH01000012">
    <property type="protein sequence ID" value="RMI29922.1"/>
    <property type="molecule type" value="Genomic_DNA"/>
</dbReference>
<dbReference type="GO" id="GO:0046872">
    <property type="term" value="F:metal ion binding"/>
    <property type="evidence" value="ECO:0007669"/>
    <property type="project" value="UniProtKB-KW"/>
</dbReference>
<keyword evidence="4" id="KW-0378">Hydrolase</keyword>
<keyword evidence="1" id="KW-1277">Toxin-antitoxin system</keyword>
<evidence type="ECO:0000313" key="8">
    <source>
        <dbReference type="Proteomes" id="UP000279275"/>
    </source>
</evidence>
<name>A0A3M2KWH5_9NOCA</name>
<dbReference type="InterPro" id="IPR029060">
    <property type="entry name" value="PIN-like_dom_sf"/>
</dbReference>
<dbReference type="AlphaFoldDB" id="A0A3M2KWH5"/>
<accession>A0A3M2KWH5</accession>
<sequence>MFAALLDTCVLWQSLQRDFLLSLATQGLYRPLWSNRILDELEFHEEAKLTRRGMNQTAAAARSRRLVSAMRTAFDDAIVLDWEPLEGTFQLPDPDDEHVVAAALIGGADTVVTSNLKDFPHDCLPAHMTVSTPGHFAANTVAVSPSIACQAFTTMLTRYHRPAVSVAEAFDILAERYSMIEAVELMRSAR</sequence>
<evidence type="ECO:0000313" key="7">
    <source>
        <dbReference type="EMBL" id="RMI29922.1"/>
    </source>
</evidence>
<dbReference type="GO" id="GO:0004518">
    <property type="term" value="F:nuclease activity"/>
    <property type="evidence" value="ECO:0007669"/>
    <property type="project" value="UniProtKB-KW"/>
</dbReference>
<evidence type="ECO:0000256" key="2">
    <source>
        <dbReference type="ARBA" id="ARBA00022722"/>
    </source>
</evidence>
<organism evidence="7 8">
    <name type="scientific">Nocardia stercoris</name>
    <dbReference type="NCBI Taxonomy" id="2483361"/>
    <lineage>
        <taxon>Bacteria</taxon>
        <taxon>Bacillati</taxon>
        <taxon>Actinomycetota</taxon>
        <taxon>Actinomycetes</taxon>
        <taxon>Mycobacteriales</taxon>
        <taxon>Nocardiaceae</taxon>
        <taxon>Nocardia</taxon>
    </lineage>
</organism>
<dbReference type="OrthoDB" id="113459at2"/>
<dbReference type="GO" id="GO:0016787">
    <property type="term" value="F:hydrolase activity"/>
    <property type="evidence" value="ECO:0007669"/>
    <property type="project" value="UniProtKB-KW"/>
</dbReference>
<feature type="domain" description="PIN" evidence="6">
    <location>
        <begin position="4"/>
        <end position="116"/>
    </location>
</feature>
<proteinExistence type="predicted"/>
<dbReference type="RefSeq" id="WP_122190436.1">
    <property type="nucleotide sequence ID" value="NZ_RFFH01000012.1"/>
</dbReference>
<evidence type="ECO:0000256" key="4">
    <source>
        <dbReference type="ARBA" id="ARBA00022801"/>
    </source>
</evidence>
<keyword evidence="8" id="KW-1185">Reference proteome</keyword>
<keyword evidence="2" id="KW-0540">Nuclease</keyword>
<comment type="caution">
    <text evidence="7">The sequence shown here is derived from an EMBL/GenBank/DDBJ whole genome shotgun (WGS) entry which is preliminary data.</text>
</comment>